<evidence type="ECO:0000259" key="11">
    <source>
        <dbReference type="PROSITE" id="PS50850"/>
    </source>
</evidence>
<dbReference type="InterPro" id="IPR036259">
    <property type="entry name" value="MFS_trans_sf"/>
</dbReference>
<dbReference type="HOGENOM" id="CLU_034180_11_0_11"/>
<name>D6ZFL9_SEGRD</name>
<dbReference type="PANTHER" id="PTHR23513:SF9">
    <property type="entry name" value="ENTEROBACTIN EXPORTER ENTS"/>
    <property type="match status" value="1"/>
</dbReference>
<dbReference type="Gene3D" id="1.20.1250.20">
    <property type="entry name" value="MFS general substrate transporter like domains"/>
    <property type="match status" value="1"/>
</dbReference>
<evidence type="ECO:0000256" key="9">
    <source>
        <dbReference type="SAM" id="MobiDB-lite"/>
    </source>
</evidence>
<dbReference type="InterPro" id="IPR020846">
    <property type="entry name" value="MFS_dom"/>
</dbReference>
<dbReference type="Pfam" id="PF07690">
    <property type="entry name" value="MFS_1"/>
    <property type="match status" value="1"/>
</dbReference>
<keyword evidence="2" id="KW-0813">Transport</keyword>
<dbReference type="GO" id="GO:0022857">
    <property type="term" value="F:transmembrane transporter activity"/>
    <property type="evidence" value="ECO:0007669"/>
    <property type="project" value="InterPro"/>
</dbReference>
<evidence type="ECO:0000256" key="8">
    <source>
        <dbReference type="ARBA" id="ARBA00040914"/>
    </source>
</evidence>
<feature type="transmembrane region" description="Helical" evidence="10">
    <location>
        <begin position="160"/>
        <end position="183"/>
    </location>
</feature>
<feature type="transmembrane region" description="Helical" evidence="10">
    <location>
        <begin position="121"/>
        <end position="139"/>
    </location>
</feature>
<feature type="transmembrane region" description="Helical" evidence="10">
    <location>
        <begin position="265"/>
        <end position="286"/>
    </location>
</feature>
<feature type="transmembrane region" description="Helical" evidence="10">
    <location>
        <begin position="58"/>
        <end position="79"/>
    </location>
</feature>
<evidence type="ECO:0000256" key="2">
    <source>
        <dbReference type="ARBA" id="ARBA00022448"/>
    </source>
</evidence>
<comment type="subcellular location">
    <subcellularLocation>
        <location evidence="1">Cell inner membrane</location>
        <topology evidence="1">Multi-pass membrane protein</topology>
    </subcellularLocation>
</comment>
<comment type="similarity">
    <text evidence="7">Belongs to the major facilitator superfamily. Drug:H(+) antiporter-3 (DHA3) (TC 2.A.1.21) family.</text>
</comment>
<dbReference type="PANTHER" id="PTHR23513">
    <property type="entry name" value="INTEGRAL MEMBRANE EFFLUX PROTEIN-RELATED"/>
    <property type="match status" value="1"/>
</dbReference>
<feature type="transmembrane region" description="Helical" evidence="10">
    <location>
        <begin position="361"/>
        <end position="381"/>
    </location>
</feature>
<dbReference type="GO" id="GO:0005886">
    <property type="term" value="C:plasma membrane"/>
    <property type="evidence" value="ECO:0007669"/>
    <property type="project" value="UniProtKB-SubCell"/>
</dbReference>
<dbReference type="STRING" id="640132.Srot_1273"/>
<feature type="domain" description="Major facilitator superfamily (MFS) profile" evidence="11">
    <location>
        <begin position="268"/>
        <end position="458"/>
    </location>
</feature>
<dbReference type="PROSITE" id="PS50850">
    <property type="entry name" value="MFS"/>
    <property type="match status" value="1"/>
</dbReference>
<keyword evidence="3" id="KW-1003">Cell membrane</keyword>
<evidence type="ECO:0000313" key="12">
    <source>
        <dbReference type="EMBL" id="ADG97743.1"/>
    </source>
</evidence>
<keyword evidence="5 10" id="KW-1133">Transmembrane helix</keyword>
<feature type="region of interest" description="Disordered" evidence="9">
    <location>
        <begin position="214"/>
        <end position="242"/>
    </location>
</feature>
<protein>
    <recommendedName>
        <fullName evidence="8">Multidrug efflux pump Tap</fullName>
    </recommendedName>
</protein>
<gene>
    <name evidence="12" type="ordered locus">Srot_1273</name>
</gene>
<feature type="transmembrane region" description="Helical" evidence="10">
    <location>
        <begin position="401"/>
        <end position="419"/>
    </location>
</feature>
<keyword evidence="13" id="KW-1185">Reference proteome</keyword>
<keyword evidence="6 10" id="KW-0472">Membrane</keyword>
<evidence type="ECO:0000256" key="10">
    <source>
        <dbReference type="SAM" id="Phobius"/>
    </source>
</evidence>
<dbReference type="SUPFAM" id="SSF103473">
    <property type="entry name" value="MFS general substrate transporter"/>
    <property type="match status" value="1"/>
</dbReference>
<dbReference type="eggNOG" id="COG0477">
    <property type="taxonomic scope" value="Bacteria"/>
</dbReference>
<evidence type="ECO:0000256" key="7">
    <source>
        <dbReference type="ARBA" id="ARBA00038075"/>
    </source>
</evidence>
<dbReference type="EMBL" id="CP001958">
    <property type="protein sequence ID" value="ADG97743.1"/>
    <property type="molecule type" value="Genomic_DNA"/>
</dbReference>
<evidence type="ECO:0000256" key="5">
    <source>
        <dbReference type="ARBA" id="ARBA00022989"/>
    </source>
</evidence>
<sequence>MPPEPYAELLMSKFLADTTPLKTPAFRRLWLAGAVSQLGAQFTVVAVPVQLYQLTHSSAYVGLAGLFALVPMLVLAPLGGVLADLYDRRRILVVTSSGLAVSSVLLWVQAAFPLARGSAQIWIILALFALQQAFFSVNNPARGAIIPLLLPSGQLAAANALHFTVIGLTTFVGPMLGGVLLGVPGVGLARLYLIDAVTMCATISAAIRLPASRPTQRNSTANGLPAAQTEARPGSAGTGANAGTRAKDALKALLKGFAHLRADQILLATFVADLIAMVFGMPRALFPEIAHTVLGDPVTGGSHLGLLYAAVPVGAFLGGLFSGWVPRVGRQGLAVVLAVAAWGVGVVGFGGALAAWGASGFWAALTCMAFAGLADTFSSVFRSTMLQSAAPDELRGRMQGVFFLVVAGGPRLADLLHGYGATILGPTSTTVLGGGLVVVGIAIAAALLPRFTAYRADV</sequence>
<reference evidence="12 13" key="1">
    <citation type="journal article" date="2010" name="Stand. Genomic Sci.">
        <title>Complete genome sequence of Segniliparus rotundus type strain (CDC 1076).</title>
        <authorList>
            <person name="Sikorski J."/>
            <person name="Lapidus A."/>
            <person name="Copeland A."/>
            <person name="Misra M."/>
            <person name="Glavina Del Rio T."/>
            <person name="Nolan M."/>
            <person name="Lucas S."/>
            <person name="Chen F."/>
            <person name="Tice H."/>
            <person name="Cheng J.F."/>
            <person name="Jando M."/>
            <person name="Schneider S."/>
            <person name="Bruce D."/>
            <person name="Goodwin L."/>
            <person name="Pitluck S."/>
            <person name="Liolios K."/>
            <person name="Mikhailova N."/>
            <person name="Pati A."/>
            <person name="Ivanova N."/>
            <person name="Mavromatis K."/>
            <person name="Chen A."/>
            <person name="Palaniappan K."/>
            <person name="Chertkov O."/>
            <person name="Land M."/>
            <person name="Hauser L."/>
            <person name="Chang Y.J."/>
            <person name="Jeffries C.D."/>
            <person name="Brettin T."/>
            <person name="Detter J.C."/>
            <person name="Han C."/>
            <person name="Rohde M."/>
            <person name="Goker M."/>
            <person name="Bristow J."/>
            <person name="Eisen J.A."/>
            <person name="Markowitz V."/>
            <person name="Hugenholtz P."/>
            <person name="Kyrpides N.C."/>
            <person name="Klenk H.P."/>
        </authorList>
    </citation>
    <scope>NUCLEOTIDE SEQUENCE [LARGE SCALE GENOMIC DNA]</scope>
    <source>
        <strain evidence="13">ATCC BAA-972 / CDC 1076 / CIP 108378 / DSM 44985 / JCM 13578</strain>
    </source>
</reference>
<dbReference type="AlphaFoldDB" id="D6ZFL9"/>
<accession>D6ZFL9</accession>
<evidence type="ECO:0000256" key="1">
    <source>
        <dbReference type="ARBA" id="ARBA00004429"/>
    </source>
</evidence>
<proteinExistence type="inferred from homology"/>
<dbReference type="KEGG" id="srt:Srot_1273"/>
<dbReference type="InterPro" id="IPR011701">
    <property type="entry name" value="MFS"/>
</dbReference>
<evidence type="ECO:0000256" key="3">
    <source>
        <dbReference type="ARBA" id="ARBA00022475"/>
    </source>
</evidence>
<organism evidence="12 13">
    <name type="scientific">Segniliparus rotundus (strain ATCC BAA-972 / CDC 1076 / CIP 108378 / DSM 44985 / JCM 13578)</name>
    <dbReference type="NCBI Taxonomy" id="640132"/>
    <lineage>
        <taxon>Bacteria</taxon>
        <taxon>Bacillati</taxon>
        <taxon>Actinomycetota</taxon>
        <taxon>Actinomycetes</taxon>
        <taxon>Mycobacteriales</taxon>
        <taxon>Segniliparaceae</taxon>
        <taxon>Segniliparus</taxon>
    </lineage>
</organism>
<feature type="transmembrane region" description="Helical" evidence="10">
    <location>
        <begin position="332"/>
        <end position="355"/>
    </location>
</feature>
<keyword evidence="4 10" id="KW-0812">Transmembrane</keyword>
<feature type="transmembrane region" description="Helical" evidence="10">
    <location>
        <begin position="91"/>
        <end position="115"/>
    </location>
</feature>
<dbReference type="Proteomes" id="UP000002247">
    <property type="component" value="Chromosome"/>
</dbReference>
<evidence type="ECO:0000256" key="4">
    <source>
        <dbReference type="ARBA" id="ARBA00022692"/>
    </source>
</evidence>
<evidence type="ECO:0000313" key="13">
    <source>
        <dbReference type="Proteomes" id="UP000002247"/>
    </source>
</evidence>
<feature type="transmembrane region" description="Helical" evidence="10">
    <location>
        <begin position="306"/>
        <end position="325"/>
    </location>
</feature>
<dbReference type="CDD" id="cd06173">
    <property type="entry name" value="MFS_MefA_like"/>
    <property type="match status" value="1"/>
</dbReference>
<feature type="transmembrane region" description="Helical" evidence="10">
    <location>
        <begin position="431"/>
        <end position="448"/>
    </location>
</feature>
<evidence type="ECO:0000256" key="6">
    <source>
        <dbReference type="ARBA" id="ARBA00023136"/>
    </source>
</evidence>